<dbReference type="EMBL" id="VRTS01000004">
    <property type="protein sequence ID" value="TXK62651.1"/>
    <property type="molecule type" value="Genomic_DNA"/>
</dbReference>
<evidence type="ECO:0000256" key="1">
    <source>
        <dbReference type="SAM" id="SignalP"/>
    </source>
</evidence>
<comment type="caution">
    <text evidence="3">The sequence shown here is derived from an EMBL/GenBank/DDBJ whole genome shotgun (WGS) entry which is preliminary data.</text>
</comment>
<reference evidence="3 4" key="1">
    <citation type="submission" date="2019-08" db="EMBL/GenBank/DDBJ databases">
        <authorList>
            <person name="Karlyshev A.V."/>
        </authorList>
    </citation>
    <scope>NUCLEOTIDE SEQUENCE [LARGE SCALE GENOMIC DNA]</scope>
    <source>
        <strain evidence="3 4">Alg18-2.2</strain>
    </source>
</reference>
<dbReference type="AlphaFoldDB" id="A0A5C8KQG7"/>
<dbReference type="PANTHER" id="PTHR34406:SF1">
    <property type="entry name" value="PROTEIN YCEI"/>
    <property type="match status" value="1"/>
</dbReference>
<evidence type="ECO:0000259" key="2">
    <source>
        <dbReference type="SMART" id="SM00867"/>
    </source>
</evidence>
<accession>A0A5C8KQG7</accession>
<feature type="chain" id="PRO_5023087129" evidence="1">
    <location>
        <begin position="22"/>
        <end position="185"/>
    </location>
</feature>
<evidence type="ECO:0000313" key="3">
    <source>
        <dbReference type="EMBL" id="TXK62651.1"/>
    </source>
</evidence>
<dbReference type="RefSeq" id="WP_147891574.1">
    <property type="nucleotide sequence ID" value="NZ_VRTS01000004.1"/>
</dbReference>
<dbReference type="OrthoDB" id="1247465at2"/>
<dbReference type="SMART" id="SM00867">
    <property type="entry name" value="YceI"/>
    <property type="match status" value="1"/>
</dbReference>
<dbReference type="SUPFAM" id="SSF101874">
    <property type="entry name" value="YceI-like"/>
    <property type="match status" value="1"/>
</dbReference>
<dbReference type="InterPro" id="IPR007372">
    <property type="entry name" value="Lipid/polyisoprenoid-bd_YceI"/>
</dbReference>
<feature type="domain" description="Lipid/polyisoprenoid-binding YceI-like" evidence="2">
    <location>
        <begin position="23"/>
        <end position="182"/>
    </location>
</feature>
<dbReference type="Gene3D" id="2.40.128.110">
    <property type="entry name" value="Lipid/polyisoprenoid-binding, YceI-like"/>
    <property type="match status" value="1"/>
</dbReference>
<organism evidence="3 4">
    <name type="scientific">Alkalisalibacterium limincola</name>
    <dbReference type="NCBI Taxonomy" id="2699169"/>
    <lineage>
        <taxon>Bacteria</taxon>
        <taxon>Pseudomonadati</taxon>
        <taxon>Pseudomonadota</taxon>
        <taxon>Gammaproteobacteria</taxon>
        <taxon>Lysobacterales</taxon>
        <taxon>Lysobacteraceae</taxon>
        <taxon>Alkalisalibacterium</taxon>
    </lineage>
</organism>
<proteinExistence type="predicted"/>
<sequence>MIKRLLSFLVLLPGATAMAHAADWEAVAESSTLGFVGSAQGEDFSGQFGAFNAAIRFDPDALDQARFEVDIDLRSADTRNAERDETLQSADFFRTRREPMAHYVAERFRALDDGRYAADGELTLRGVTQPVTLEFSFSQGSPAVLEGEATLDRTAFEVGGGDWGSDADIRHAVRVVTRLELERID</sequence>
<name>A0A5C8KQG7_9GAMM</name>
<dbReference type="Proteomes" id="UP000321248">
    <property type="component" value="Unassembled WGS sequence"/>
</dbReference>
<keyword evidence="4" id="KW-1185">Reference proteome</keyword>
<dbReference type="Pfam" id="PF04264">
    <property type="entry name" value="YceI"/>
    <property type="match status" value="1"/>
</dbReference>
<protein>
    <submittedName>
        <fullName evidence="3">YceI family protein</fullName>
    </submittedName>
</protein>
<keyword evidence="1" id="KW-0732">Signal</keyword>
<dbReference type="PANTHER" id="PTHR34406">
    <property type="entry name" value="PROTEIN YCEI"/>
    <property type="match status" value="1"/>
</dbReference>
<evidence type="ECO:0000313" key="4">
    <source>
        <dbReference type="Proteomes" id="UP000321248"/>
    </source>
</evidence>
<gene>
    <name evidence="3" type="ORF">FU658_07895</name>
</gene>
<dbReference type="InterPro" id="IPR036761">
    <property type="entry name" value="TTHA0802/YceI-like_sf"/>
</dbReference>
<feature type="signal peptide" evidence="1">
    <location>
        <begin position="1"/>
        <end position="21"/>
    </location>
</feature>